<dbReference type="PANTHER" id="PTHR32114:SF2">
    <property type="entry name" value="ABC TRANSPORTER ABCH.3"/>
    <property type="match status" value="1"/>
</dbReference>
<feature type="non-terminal residue" evidence="4">
    <location>
        <position position="1"/>
    </location>
</feature>
<dbReference type="PANTHER" id="PTHR32114">
    <property type="entry name" value="ABC TRANSPORTER ABCH.3"/>
    <property type="match status" value="1"/>
</dbReference>
<name>F2UTV6_PARA4</name>
<dbReference type="Proteomes" id="UP000242872">
    <property type="component" value="Unassembled WGS sequence"/>
</dbReference>
<keyword evidence="1 2" id="KW-0175">Coiled coil</keyword>
<dbReference type="Gene3D" id="3.40.50.300">
    <property type="entry name" value="P-loop containing nucleotide triphosphate hydrolases"/>
    <property type="match status" value="1"/>
</dbReference>
<sequence length="199" mass="22905">KKEIELRKAQLITDKIEREELEKKVKRKEELSMLLDKKENFLKIISNLREDIRGIREYVRLRFINEFRSLFKTRFQELRNEIDYDIDIDNNYNVVITAGNEKMDARSLSGGEKTSVAIAYRLALSSLASILGGVGKNEIIIMDEPTSGLDKEDINALTNAITKITDLRQIIIVTHEDNMKNIADNVIKLKKESSISSVY</sequence>
<proteinExistence type="predicted"/>
<dbReference type="InterPro" id="IPR026866">
    <property type="entry name" value="CR006_AAA"/>
</dbReference>
<evidence type="ECO:0000259" key="3">
    <source>
        <dbReference type="Pfam" id="PF13166"/>
    </source>
</evidence>
<dbReference type="HOGENOM" id="CLU_1374731_0_0_2"/>
<feature type="domain" description="Protein CR006 P-loop" evidence="3">
    <location>
        <begin position="2"/>
        <end position="192"/>
    </location>
</feature>
<dbReference type="InterPro" id="IPR027417">
    <property type="entry name" value="P-loop_NTPase"/>
</dbReference>
<evidence type="ECO:0000256" key="2">
    <source>
        <dbReference type="SAM" id="Coils"/>
    </source>
</evidence>
<gene>
    <name evidence="4" type="ORF">CSMARM4_0036</name>
</gene>
<evidence type="ECO:0000313" key="5">
    <source>
        <dbReference type="Proteomes" id="UP000242872"/>
    </source>
</evidence>
<dbReference type="SUPFAM" id="SSF52540">
    <property type="entry name" value="P-loop containing nucleoside triphosphate hydrolases"/>
    <property type="match status" value="1"/>
</dbReference>
<dbReference type="AlphaFoldDB" id="F2UTV6"/>
<organism evidence="4 5">
    <name type="scientific">Candidatus Parvarchaeum acidiphilum ARMAN-4_'5-way FS'</name>
    <dbReference type="NCBI Taxonomy" id="994837"/>
    <lineage>
        <taxon>Archaea</taxon>
        <taxon>Candidatus Parvarchaeota</taxon>
        <taxon>Candidatus Parvarchaeum</taxon>
    </lineage>
</organism>
<reference evidence="4 5" key="1">
    <citation type="submission" date="2011-03" db="EMBL/GenBank/DDBJ databases">
        <title>A unique three-unit tRNA splicing endonuclease found in ultrasmall Archaea possesses broad substrate specificity.</title>
        <authorList>
            <person name="Fujishima K."/>
            <person name="Sugahara J."/>
            <person name="Miller C.S."/>
            <person name="Baker B.J."/>
            <person name="Di Giulio M."/>
            <person name="Tomita M."/>
            <person name="Banfield J.F."/>
            <person name="Kanai A."/>
        </authorList>
    </citation>
    <scope>NUCLEOTIDE SEQUENCE [LARGE SCALE GENOMIC DNA]</scope>
</reference>
<dbReference type="Pfam" id="PF13166">
    <property type="entry name" value="AAA_13"/>
    <property type="match status" value="1"/>
</dbReference>
<evidence type="ECO:0000313" key="4">
    <source>
        <dbReference type="EMBL" id="EGD71833.1"/>
    </source>
</evidence>
<accession>F2UTV6</accession>
<feature type="coiled-coil region" evidence="2">
    <location>
        <begin position="11"/>
        <end position="38"/>
    </location>
</feature>
<dbReference type="EMBL" id="GL876958">
    <property type="protein sequence ID" value="EGD71833.1"/>
    <property type="molecule type" value="Genomic_DNA"/>
</dbReference>
<evidence type="ECO:0000256" key="1">
    <source>
        <dbReference type="ARBA" id="ARBA00023054"/>
    </source>
</evidence>
<protein>
    <submittedName>
        <fullName evidence="4">Putative oxidoreductase</fullName>
    </submittedName>
</protein>